<dbReference type="GO" id="GO:0005615">
    <property type="term" value="C:extracellular space"/>
    <property type="evidence" value="ECO:0007669"/>
    <property type="project" value="TreeGrafter"/>
</dbReference>
<sequence length="209" mass="23111">MKIKSIILSLAVIMFAFTACDDTKKKEEEAAKMEQMKMEEAKAEQMKMEEEAEKMRKDMEANSIAGKAMANPNYSTLVSALKTANLAQTFMEKGEYTVFAPTNDAFNKVPKAKMDELMKPENEAKLQNLLKYHVVSGEWNAAALVKAINENKNKYSVTTLQGENLTFSLKGDKVMVKDAKGNIATVADADMDASNGIIHGIDTVLMPKN</sequence>
<dbReference type="FunFam" id="2.30.180.10:FF:000014">
    <property type="entry name" value="Stabilin 1"/>
    <property type="match status" value="1"/>
</dbReference>
<feature type="coiled-coil region" evidence="1">
    <location>
        <begin position="24"/>
        <end position="62"/>
    </location>
</feature>
<evidence type="ECO:0000313" key="4">
    <source>
        <dbReference type="EMBL" id="QNJ98476.1"/>
    </source>
</evidence>
<keyword evidence="2" id="KW-0732">Signal</keyword>
<protein>
    <submittedName>
        <fullName evidence="4">Fasciclin</fullName>
    </submittedName>
</protein>
<dbReference type="GO" id="GO:0007155">
    <property type="term" value="P:cell adhesion"/>
    <property type="evidence" value="ECO:0007669"/>
    <property type="project" value="TreeGrafter"/>
</dbReference>
<feature type="signal peptide" evidence="2">
    <location>
        <begin position="1"/>
        <end position="21"/>
    </location>
</feature>
<accession>A0A7G8PVW0</accession>
<evidence type="ECO:0000313" key="5">
    <source>
        <dbReference type="Proteomes" id="UP000515514"/>
    </source>
</evidence>
<dbReference type="KEGG" id="alti:ALE3EI_1929"/>
<dbReference type="InterPro" id="IPR000782">
    <property type="entry name" value="FAS1_domain"/>
</dbReference>
<keyword evidence="5" id="KW-1185">Reference proteome</keyword>
<organism evidence="4 5">
    <name type="scientific">Constantimarinum furrinae</name>
    <dbReference type="NCBI Taxonomy" id="2562285"/>
    <lineage>
        <taxon>Bacteria</taxon>
        <taxon>Pseudomonadati</taxon>
        <taxon>Bacteroidota</taxon>
        <taxon>Flavobacteriia</taxon>
        <taxon>Flavobacteriales</taxon>
        <taxon>Flavobacteriaceae</taxon>
        <taxon>Altibacter/Constantimarinum group</taxon>
        <taxon>Constantimarinum</taxon>
    </lineage>
</organism>
<dbReference type="PANTHER" id="PTHR10900">
    <property type="entry name" value="PERIOSTIN-RELATED"/>
    <property type="match status" value="1"/>
</dbReference>
<dbReference type="RefSeq" id="WP_186988156.1">
    <property type="nucleotide sequence ID" value="NZ_CP052909.1"/>
</dbReference>
<gene>
    <name evidence="4" type="ORF">ALE3EI_1929</name>
</gene>
<dbReference type="Pfam" id="PF02469">
    <property type="entry name" value="Fasciclin"/>
    <property type="match status" value="1"/>
</dbReference>
<dbReference type="InterPro" id="IPR036378">
    <property type="entry name" value="FAS1_dom_sf"/>
</dbReference>
<dbReference type="Proteomes" id="UP000515514">
    <property type="component" value="Chromosome"/>
</dbReference>
<evidence type="ECO:0000256" key="1">
    <source>
        <dbReference type="SAM" id="Coils"/>
    </source>
</evidence>
<dbReference type="PANTHER" id="PTHR10900:SF77">
    <property type="entry name" value="FI19380P1"/>
    <property type="match status" value="1"/>
</dbReference>
<feature type="domain" description="FAS1" evidence="3">
    <location>
        <begin position="61"/>
        <end position="205"/>
    </location>
</feature>
<proteinExistence type="predicted"/>
<dbReference type="InterPro" id="IPR050904">
    <property type="entry name" value="Adhesion/Biosynth-related"/>
</dbReference>
<dbReference type="PROSITE" id="PS50213">
    <property type="entry name" value="FAS1"/>
    <property type="match status" value="1"/>
</dbReference>
<dbReference type="SUPFAM" id="SSF82153">
    <property type="entry name" value="FAS1 domain"/>
    <property type="match status" value="1"/>
</dbReference>
<evidence type="ECO:0000256" key="2">
    <source>
        <dbReference type="SAM" id="SignalP"/>
    </source>
</evidence>
<dbReference type="GO" id="GO:0030198">
    <property type="term" value="P:extracellular matrix organization"/>
    <property type="evidence" value="ECO:0007669"/>
    <property type="project" value="TreeGrafter"/>
</dbReference>
<dbReference type="SMART" id="SM00554">
    <property type="entry name" value="FAS1"/>
    <property type="match status" value="1"/>
</dbReference>
<dbReference type="GO" id="GO:0050839">
    <property type="term" value="F:cell adhesion molecule binding"/>
    <property type="evidence" value="ECO:0007669"/>
    <property type="project" value="TreeGrafter"/>
</dbReference>
<dbReference type="EMBL" id="CP052909">
    <property type="protein sequence ID" value="QNJ98476.1"/>
    <property type="molecule type" value="Genomic_DNA"/>
</dbReference>
<dbReference type="AlphaFoldDB" id="A0A7G8PVW0"/>
<dbReference type="GO" id="GO:0031012">
    <property type="term" value="C:extracellular matrix"/>
    <property type="evidence" value="ECO:0007669"/>
    <property type="project" value="TreeGrafter"/>
</dbReference>
<name>A0A7G8PVW0_9FLAO</name>
<dbReference type="PROSITE" id="PS51257">
    <property type="entry name" value="PROKAR_LIPOPROTEIN"/>
    <property type="match status" value="1"/>
</dbReference>
<feature type="chain" id="PRO_5028977939" evidence="2">
    <location>
        <begin position="22"/>
        <end position="209"/>
    </location>
</feature>
<keyword evidence="1" id="KW-0175">Coiled coil</keyword>
<evidence type="ECO:0000259" key="3">
    <source>
        <dbReference type="PROSITE" id="PS50213"/>
    </source>
</evidence>
<dbReference type="Gene3D" id="2.30.180.10">
    <property type="entry name" value="FAS1 domain"/>
    <property type="match status" value="1"/>
</dbReference>
<reference evidence="4 5" key="1">
    <citation type="submission" date="2020-04" db="EMBL/GenBank/DDBJ databases">
        <title>Genome sequence of Altibacter aquimarinus strain ALE3EI.</title>
        <authorList>
            <person name="Oh H.-M."/>
            <person name="Jang D."/>
        </authorList>
    </citation>
    <scope>NUCLEOTIDE SEQUENCE [LARGE SCALE GENOMIC DNA]</scope>
    <source>
        <strain evidence="4 5">ALE3EI</strain>
    </source>
</reference>